<evidence type="ECO:0000256" key="4">
    <source>
        <dbReference type="ARBA" id="ARBA00022679"/>
    </source>
</evidence>
<dbReference type="GO" id="GO:0016746">
    <property type="term" value="F:acyltransferase activity"/>
    <property type="evidence" value="ECO:0007669"/>
    <property type="project" value="UniProtKB-KW"/>
</dbReference>
<dbReference type="AlphaFoldDB" id="A0A0R0BMH5"/>
<dbReference type="CDD" id="cd07984">
    <property type="entry name" value="LPLAT_LABLAT-like"/>
    <property type="match status" value="1"/>
</dbReference>
<evidence type="ECO:0000256" key="5">
    <source>
        <dbReference type="ARBA" id="ARBA00023136"/>
    </source>
</evidence>
<organism evidence="7 8">
    <name type="scientific">Stenotrophomonas koreensis</name>
    <dbReference type="NCBI Taxonomy" id="266128"/>
    <lineage>
        <taxon>Bacteria</taxon>
        <taxon>Pseudomonadati</taxon>
        <taxon>Pseudomonadota</taxon>
        <taxon>Gammaproteobacteria</taxon>
        <taxon>Lysobacterales</taxon>
        <taxon>Lysobacteraceae</taxon>
        <taxon>Stenotrophomonas</taxon>
    </lineage>
</organism>
<dbReference type="GO" id="GO:0009247">
    <property type="term" value="P:glycolipid biosynthetic process"/>
    <property type="evidence" value="ECO:0007669"/>
    <property type="project" value="UniProtKB-ARBA"/>
</dbReference>
<evidence type="ECO:0000256" key="6">
    <source>
        <dbReference type="ARBA" id="ARBA00023315"/>
    </source>
</evidence>
<dbReference type="EMBL" id="LDJH01000024">
    <property type="protein sequence ID" value="KRG55546.1"/>
    <property type="molecule type" value="Genomic_DNA"/>
</dbReference>
<comment type="subcellular location">
    <subcellularLocation>
        <location evidence="1">Cell inner membrane</location>
    </subcellularLocation>
</comment>
<keyword evidence="6 7" id="KW-0012">Acyltransferase</keyword>
<keyword evidence="2" id="KW-1003">Cell membrane</keyword>
<dbReference type="GO" id="GO:0005886">
    <property type="term" value="C:plasma membrane"/>
    <property type="evidence" value="ECO:0007669"/>
    <property type="project" value="UniProtKB-SubCell"/>
</dbReference>
<accession>A0A0R0BMH5</accession>
<keyword evidence="8" id="KW-1185">Reference proteome</keyword>
<evidence type="ECO:0000256" key="1">
    <source>
        <dbReference type="ARBA" id="ARBA00004533"/>
    </source>
</evidence>
<protein>
    <submittedName>
        <fullName evidence="7">Acyltransferase</fullName>
    </submittedName>
</protein>
<dbReference type="OrthoDB" id="9808633at2"/>
<dbReference type="PANTHER" id="PTHR30606:SF9">
    <property type="entry name" value="LIPID A BIOSYNTHESIS LAUROYLTRANSFERASE"/>
    <property type="match status" value="1"/>
</dbReference>
<dbReference type="PATRIC" id="fig|266128.3.peg.1399"/>
<dbReference type="RefSeq" id="WP_057666992.1">
    <property type="nucleotide sequence ID" value="NZ_LDJH01000024.1"/>
</dbReference>
<dbReference type="InterPro" id="IPR004960">
    <property type="entry name" value="LipA_acyltrans"/>
</dbReference>
<reference evidence="7 8" key="1">
    <citation type="submission" date="2015-05" db="EMBL/GenBank/DDBJ databases">
        <title>Genome sequencing and analysis of members of genus Stenotrophomonas.</title>
        <authorList>
            <person name="Patil P.P."/>
            <person name="Midha S."/>
            <person name="Patil P.B."/>
        </authorList>
    </citation>
    <scope>NUCLEOTIDE SEQUENCE [LARGE SCALE GENOMIC DNA]</scope>
    <source>
        <strain evidence="7 8">DSM 17805</strain>
    </source>
</reference>
<keyword evidence="4 7" id="KW-0808">Transferase</keyword>
<gene>
    <name evidence="7" type="ORF">ABB25_11680</name>
</gene>
<proteinExistence type="predicted"/>
<dbReference type="PANTHER" id="PTHR30606">
    <property type="entry name" value="LIPID A BIOSYNTHESIS LAUROYL ACYLTRANSFERASE"/>
    <property type="match status" value="1"/>
</dbReference>
<dbReference type="Proteomes" id="UP000051254">
    <property type="component" value="Unassembled WGS sequence"/>
</dbReference>
<evidence type="ECO:0000313" key="8">
    <source>
        <dbReference type="Proteomes" id="UP000051254"/>
    </source>
</evidence>
<evidence type="ECO:0000256" key="2">
    <source>
        <dbReference type="ARBA" id="ARBA00022475"/>
    </source>
</evidence>
<dbReference type="STRING" id="266128.ABB25_11680"/>
<keyword evidence="3" id="KW-0997">Cell inner membrane</keyword>
<evidence type="ECO:0000256" key="3">
    <source>
        <dbReference type="ARBA" id="ARBA00022519"/>
    </source>
</evidence>
<comment type="caution">
    <text evidence="7">The sequence shown here is derived from an EMBL/GenBank/DDBJ whole genome shotgun (WGS) entry which is preliminary data.</text>
</comment>
<dbReference type="Pfam" id="PF03279">
    <property type="entry name" value="Lip_A_acyltrans"/>
    <property type="match status" value="1"/>
</dbReference>
<evidence type="ECO:0000313" key="7">
    <source>
        <dbReference type="EMBL" id="KRG55546.1"/>
    </source>
</evidence>
<keyword evidence="5" id="KW-0472">Membrane</keyword>
<name>A0A0R0BMH5_9GAMM</name>
<sequence>MNAPAAPHWAQLGESTSVAGITLLCWVYRWFGRWPFRLCVGPVVLCQWLFNRVGRRASLQYLQRLQAHTGVLGRAPHAGDSLRHFFWFAETLLDKILGLGGRYPAAAVQLQRDLVLEKIARREGGVLLTAHIGCLELCQTLAEQVPGFQITVLVHTAHAERFNQLLRRMGPLASVELVQVSEVGPATAMVLGQRVAAGGFVAIVGDRIPVSGGRVARAEFLGHHAAFPVGGYVLAAALGCPVYTMSCLHEGAGYRVRFEHFSDRIVLPRGTREQALAAQAQRFAYWLEQQVTQSPLDWFNFFPFWDQDPDAHRAD</sequence>